<gene>
    <name evidence="2" type="ORF">ACFS7Z_16395</name>
</gene>
<accession>A0ABW6BZV8</accession>
<protein>
    <submittedName>
        <fullName evidence="2">YybH family protein</fullName>
    </submittedName>
</protein>
<dbReference type="Gene3D" id="3.10.450.50">
    <property type="match status" value="1"/>
</dbReference>
<dbReference type="InterPro" id="IPR027843">
    <property type="entry name" value="DUF4440"/>
</dbReference>
<feature type="domain" description="DUF4440" evidence="1">
    <location>
        <begin position="44"/>
        <end position="154"/>
    </location>
</feature>
<dbReference type="InterPro" id="IPR032710">
    <property type="entry name" value="NTF2-like_dom_sf"/>
</dbReference>
<dbReference type="Proteomes" id="UP001597641">
    <property type="component" value="Unassembled WGS sequence"/>
</dbReference>
<dbReference type="Pfam" id="PF14534">
    <property type="entry name" value="DUF4440"/>
    <property type="match status" value="1"/>
</dbReference>
<comment type="caution">
    <text evidence="2">The sequence shown here is derived from an EMBL/GenBank/DDBJ whole genome shotgun (WGS) entry which is preliminary data.</text>
</comment>
<evidence type="ECO:0000259" key="1">
    <source>
        <dbReference type="Pfam" id="PF14534"/>
    </source>
</evidence>
<dbReference type="SUPFAM" id="SSF54427">
    <property type="entry name" value="NTF2-like"/>
    <property type="match status" value="1"/>
</dbReference>
<organism evidence="2 3">
    <name type="scientific">Pontibacter toksunensis</name>
    <dbReference type="NCBI Taxonomy" id="1332631"/>
    <lineage>
        <taxon>Bacteria</taxon>
        <taxon>Pseudomonadati</taxon>
        <taxon>Bacteroidota</taxon>
        <taxon>Cytophagia</taxon>
        <taxon>Cytophagales</taxon>
        <taxon>Hymenobacteraceae</taxon>
        <taxon>Pontibacter</taxon>
    </lineage>
</organism>
<dbReference type="RefSeq" id="WP_377486784.1">
    <property type="nucleotide sequence ID" value="NZ_JBHUOX010000012.1"/>
</dbReference>
<keyword evidence="3" id="KW-1185">Reference proteome</keyword>
<proteinExistence type="predicted"/>
<reference evidence="3" key="1">
    <citation type="journal article" date="2019" name="Int. J. Syst. Evol. Microbiol.">
        <title>The Global Catalogue of Microorganisms (GCM) 10K type strain sequencing project: providing services to taxonomists for standard genome sequencing and annotation.</title>
        <authorList>
            <consortium name="The Broad Institute Genomics Platform"/>
            <consortium name="The Broad Institute Genome Sequencing Center for Infectious Disease"/>
            <person name="Wu L."/>
            <person name="Ma J."/>
        </authorList>
    </citation>
    <scope>NUCLEOTIDE SEQUENCE [LARGE SCALE GENOMIC DNA]</scope>
    <source>
        <strain evidence="3">KCTC 23984</strain>
    </source>
</reference>
<name>A0ABW6BZV8_9BACT</name>
<dbReference type="PROSITE" id="PS51257">
    <property type="entry name" value="PROKAR_LIPOPROTEIN"/>
    <property type="match status" value="1"/>
</dbReference>
<evidence type="ECO:0000313" key="2">
    <source>
        <dbReference type="EMBL" id="MFD3001954.1"/>
    </source>
</evidence>
<dbReference type="EMBL" id="JBHUOX010000012">
    <property type="protein sequence ID" value="MFD3001954.1"/>
    <property type="molecule type" value="Genomic_DNA"/>
</dbReference>
<evidence type="ECO:0000313" key="3">
    <source>
        <dbReference type="Proteomes" id="UP001597641"/>
    </source>
</evidence>
<sequence>MKNQIFFYITALVVFAGSSGCQEPSASKAPLSAGDSDNVRQIIEEKNAQVEDWYRAGLVDSVATVFADDLVQLVPHQPLIEGKEEFKGFWEQMVQNGHLKFDVKTQEVKHSGDLAVERGTFKLSFTPNENSPIPPIQDEGNYVVVWERKDGHWRAVWDAPVSESQLPPPPSQNN</sequence>